<dbReference type="Gene3D" id="3.40.50.300">
    <property type="entry name" value="P-loop containing nucleotide triphosphate hydrolases"/>
    <property type="match status" value="2"/>
</dbReference>
<dbReference type="SUPFAM" id="SSF143011">
    <property type="entry name" value="RelE-like"/>
    <property type="match status" value="1"/>
</dbReference>
<keyword evidence="13" id="KW-1185">Reference proteome</keyword>
<evidence type="ECO:0000256" key="7">
    <source>
        <dbReference type="ARBA" id="ARBA00034617"/>
    </source>
</evidence>
<evidence type="ECO:0000256" key="10">
    <source>
        <dbReference type="PROSITE-ProRule" id="PRU00560"/>
    </source>
</evidence>
<evidence type="ECO:0000256" key="1">
    <source>
        <dbReference type="ARBA" id="ARBA00022649"/>
    </source>
</evidence>
<keyword evidence="6" id="KW-0413">Isomerase</keyword>
<dbReference type="InterPro" id="IPR000212">
    <property type="entry name" value="DNA_helicase_UvrD/REP"/>
</dbReference>
<proteinExistence type="predicted"/>
<dbReference type="HOGENOM" id="CLU_023846_0_0_9"/>
<accession>Q67PV5</accession>
<dbReference type="PANTHER" id="PTHR11070:SF45">
    <property type="entry name" value="DNA 3'-5' HELICASE"/>
    <property type="match status" value="1"/>
</dbReference>
<organism evidence="12 13">
    <name type="scientific">Symbiobacterium thermophilum (strain DSM 24528 / JCM 14929 / IAM 14863 / T)</name>
    <dbReference type="NCBI Taxonomy" id="292459"/>
    <lineage>
        <taxon>Bacteria</taxon>
        <taxon>Bacillati</taxon>
        <taxon>Bacillota</taxon>
        <taxon>Clostridia</taxon>
        <taxon>Eubacteriales</taxon>
        <taxon>Symbiobacteriaceae</taxon>
        <taxon>Symbiobacterium</taxon>
    </lineage>
</organism>
<reference evidence="12 13" key="1">
    <citation type="journal article" date="2004" name="Nucleic Acids Res.">
        <title>Genome sequence of Symbiobacterium thermophilum, an uncultivable bacterium that depends on microbial commensalism.</title>
        <authorList>
            <person name="Ueda K."/>
            <person name="Yamashita A."/>
            <person name="Ishikawa J."/>
            <person name="Shimada M."/>
            <person name="Watsuji T."/>
            <person name="Morimura K."/>
            <person name="Ikeda H."/>
            <person name="Hattori M."/>
            <person name="Beppu T."/>
        </authorList>
    </citation>
    <scope>NUCLEOTIDE SEQUENCE [LARGE SCALE GENOMIC DNA]</scope>
    <source>
        <strain evidence="13">T / IAM 14863</strain>
    </source>
</reference>
<dbReference type="GO" id="GO:0005524">
    <property type="term" value="F:ATP binding"/>
    <property type="evidence" value="ECO:0007669"/>
    <property type="project" value="UniProtKB-UniRule"/>
</dbReference>
<dbReference type="GO" id="GO:0000725">
    <property type="term" value="P:recombinational repair"/>
    <property type="evidence" value="ECO:0007669"/>
    <property type="project" value="TreeGrafter"/>
</dbReference>
<evidence type="ECO:0000313" key="12">
    <source>
        <dbReference type="EMBL" id="BAD40288.1"/>
    </source>
</evidence>
<feature type="binding site" evidence="10">
    <location>
        <begin position="237"/>
        <end position="244"/>
    </location>
    <ligand>
        <name>ATP</name>
        <dbReference type="ChEBI" id="CHEBI:30616"/>
    </ligand>
</feature>
<comment type="catalytic activity">
    <reaction evidence="7">
        <text>Couples ATP hydrolysis with the unwinding of duplex DNA by translocating in the 3'-5' direction.</text>
        <dbReference type="EC" id="5.6.2.4"/>
    </reaction>
</comment>
<dbReference type="Gene3D" id="3.30.2310.20">
    <property type="entry name" value="RelE-like"/>
    <property type="match status" value="1"/>
</dbReference>
<dbReference type="Pfam" id="PF13361">
    <property type="entry name" value="UvrD_C"/>
    <property type="match status" value="1"/>
</dbReference>
<keyword evidence="4 10" id="KW-0347">Helicase</keyword>
<evidence type="ECO:0000313" key="13">
    <source>
        <dbReference type="Proteomes" id="UP000000417"/>
    </source>
</evidence>
<keyword evidence="3 10" id="KW-0378">Hydrolase</keyword>
<evidence type="ECO:0000259" key="11">
    <source>
        <dbReference type="PROSITE" id="PS51198"/>
    </source>
</evidence>
<dbReference type="Proteomes" id="UP000000417">
    <property type="component" value="Chromosome"/>
</dbReference>
<dbReference type="InterPro" id="IPR014017">
    <property type="entry name" value="DNA_helicase_UvrD-like_C"/>
</dbReference>
<dbReference type="STRING" id="292459.STH1303"/>
<evidence type="ECO:0000256" key="4">
    <source>
        <dbReference type="ARBA" id="ARBA00022806"/>
    </source>
</evidence>
<dbReference type="EC" id="5.6.2.4" evidence="8"/>
<dbReference type="InterPro" id="IPR027417">
    <property type="entry name" value="P-loop_NTPase"/>
</dbReference>
<keyword evidence="5 10" id="KW-0067">ATP-binding</keyword>
<dbReference type="GO" id="GO:0043138">
    <property type="term" value="F:3'-5' DNA helicase activity"/>
    <property type="evidence" value="ECO:0007669"/>
    <property type="project" value="UniProtKB-EC"/>
</dbReference>
<evidence type="ECO:0000256" key="6">
    <source>
        <dbReference type="ARBA" id="ARBA00023235"/>
    </source>
</evidence>
<protein>
    <recommendedName>
        <fullName evidence="8">DNA 3'-5' helicase</fullName>
        <ecNumber evidence="8">5.6.2.4</ecNumber>
    </recommendedName>
</protein>
<dbReference type="PROSITE" id="PS51198">
    <property type="entry name" value="UVRD_HELICASE_ATP_BIND"/>
    <property type="match status" value="1"/>
</dbReference>
<dbReference type="SUPFAM" id="SSF52540">
    <property type="entry name" value="P-loop containing nucleoside triphosphate hydrolases"/>
    <property type="match status" value="1"/>
</dbReference>
<feature type="domain" description="UvrD-like helicase ATP-binding" evidence="11">
    <location>
        <begin position="216"/>
        <end position="498"/>
    </location>
</feature>
<dbReference type="GO" id="GO:0005829">
    <property type="term" value="C:cytosol"/>
    <property type="evidence" value="ECO:0007669"/>
    <property type="project" value="TreeGrafter"/>
</dbReference>
<dbReference type="eggNOG" id="COG0210">
    <property type="taxonomic scope" value="Bacteria"/>
</dbReference>
<gene>
    <name evidence="12" type="ordered locus">STH1303</name>
</gene>
<dbReference type="RefSeq" id="WP_011195434.1">
    <property type="nucleotide sequence ID" value="NC_006177.1"/>
</dbReference>
<dbReference type="GO" id="GO:0016887">
    <property type="term" value="F:ATP hydrolysis activity"/>
    <property type="evidence" value="ECO:0007669"/>
    <property type="project" value="RHEA"/>
</dbReference>
<dbReference type="AlphaFoldDB" id="Q67PV5"/>
<evidence type="ECO:0000256" key="3">
    <source>
        <dbReference type="ARBA" id="ARBA00022801"/>
    </source>
</evidence>
<dbReference type="PANTHER" id="PTHR11070">
    <property type="entry name" value="UVRD / RECB / PCRA DNA HELICASE FAMILY MEMBER"/>
    <property type="match status" value="1"/>
</dbReference>
<dbReference type="Pfam" id="PF00580">
    <property type="entry name" value="UvrD-helicase"/>
    <property type="match status" value="1"/>
</dbReference>
<keyword evidence="2 10" id="KW-0547">Nucleotide-binding</keyword>
<dbReference type="InterPro" id="IPR035093">
    <property type="entry name" value="RelE/ParE_toxin_dom_sf"/>
</dbReference>
<sequence>MALARDMNIKPSCLAELRALPAHMASQVWEKIDFLCQDPLPDGHSKKKLGKWPDVYRLRIGDYRLFYSFGTTWIRLLGIRHRREAYRRDVAYEEPTFMPETIEDPDLDELLFQGAGSRPAWTPGQEATPRELPRPITAEWLDSLGVPPEAQPALLACRTEDDLLNAEVDPRYIERVVENLFPRPIDEVMQQPDLAVFSTKDLDRYHKDDLIGFLLRLDPSQERLVDWALEGPVLIKGGPGTGKSTVALYRVQRLIEHRLKTGRQTPRILFTTYTPALARFSEQLLESLLGENRNLVTVRTSDGVAEDIVSRLEPVRVVTDRQDLEARIARLMDRHQDHLPESVRRLRPDYVLDEIEWIIDGRNLKSLDEYLAASRTGRGIALGEAARRAVWELYTAFCTELERDGLCSPSRLRVRALEHVRAGRGGQRYDAVVIDEAQDLTPAMLSLLVELAESERGIYVTADPSQSIYFRGFSWQLVHQRLRFRGRAKLLRRNYRSTREIAEVARAFLEKSGAGDPESLQTDSPVTGPAPVLATYESEAEQWEQAADFIRQMTRYVRMNHGAAAVLVPSSSVGQQAEEGLTRAGLKARFMRGSQLDLKTDAVKVLTLQAAKGLEFPVVVIAGLSARYFPRLPADMDPEERDEEMQTARRTLYVGMTRAMRCLVILHPRRAPSPLIAELEGPHWTLAGQQAEG</sequence>
<evidence type="ECO:0000256" key="9">
    <source>
        <dbReference type="ARBA" id="ARBA00048988"/>
    </source>
</evidence>
<dbReference type="Pfam" id="PF05016">
    <property type="entry name" value="ParE_toxin"/>
    <property type="match status" value="1"/>
</dbReference>
<name>Q67PV5_SYMTH</name>
<evidence type="ECO:0000256" key="8">
    <source>
        <dbReference type="ARBA" id="ARBA00034808"/>
    </source>
</evidence>
<dbReference type="OrthoDB" id="9787585at2"/>
<dbReference type="InterPro" id="IPR014016">
    <property type="entry name" value="UvrD-like_ATP-bd"/>
</dbReference>
<comment type="catalytic activity">
    <reaction evidence="9">
        <text>ATP + H2O = ADP + phosphate + H(+)</text>
        <dbReference type="Rhea" id="RHEA:13065"/>
        <dbReference type="ChEBI" id="CHEBI:15377"/>
        <dbReference type="ChEBI" id="CHEBI:15378"/>
        <dbReference type="ChEBI" id="CHEBI:30616"/>
        <dbReference type="ChEBI" id="CHEBI:43474"/>
        <dbReference type="ChEBI" id="CHEBI:456216"/>
        <dbReference type="EC" id="5.6.2.4"/>
    </reaction>
</comment>
<dbReference type="InterPro" id="IPR007712">
    <property type="entry name" value="RelE/ParE_toxin"/>
</dbReference>
<evidence type="ECO:0000256" key="2">
    <source>
        <dbReference type="ARBA" id="ARBA00022741"/>
    </source>
</evidence>
<dbReference type="eggNOG" id="COG2026">
    <property type="taxonomic scope" value="Bacteria"/>
</dbReference>
<keyword evidence="1" id="KW-1277">Toxin-antitoxin system</keyword>
<dbReference type="KEGG" id="sth:STH1303"/>
<evidence type="ECO:0000256" key="5">
    <source>
        <dbReference type="ARBA" id="ARBA00022840"/>
    </source>
</evidence>
<dbReference type="GO" id="GO:0003677">
    <property type="term" value="F:DNA binding"/>
    <property type="evidence" value="ECO:0007669"/>
    <property type="project" value="InterPro"/>
</dbReference>
<dbReference type="EMBL" id="AP006840">
    <property type="protein sequence ID" value="BAD40288.1"/>
    <property type="molecule type" value="Genomic_DNA"/>
</dbReference>